<organism evidence="2 3">
    <name type="scientific">Setaria viridis</name>
    <name type="common">Green bristlegrass</name>
    <name type="synonym">Setaria italica subsp. viridis</name>
    <dbReference type="NCBI Taxonomy" id="4556"/>
    <lineage>
        <taxon>Eukaryota</taxon>
        <taxon>Viridiplantae</taxon>
        <taxon>Streptophyta</taxon>
        <taxon>Embryophyta</taxon>
        <taxon>Tracheophyta</taxon>
        <taxon>Spermatophyta</taxon>
        <taxon>Magnoliopsida</taxon>
        <taxon>Liliopsida</taxon>
        <taxon>Poales</taxon>
        <taxon>Poaceae</taxon>
        <taxon>PACMAD clade</taxon>
        <taxon>Panicoideae</taxon>
        <taxon>Panicodae</taxon>
        <taxon>Paniceae</taxon>
        <taxon>Cenchrinae</taxon>
        <taxon>Setaria</taxon>
    </lineage>
</organism>
<dbReference type="AlphaFoldDB" id="A0A4U6W050"/>
<gene>
    <name evidence="2" type="ORF">SEVIR_2G316900v2</name>
</gene>
<dbReference type="Proteomes" id="UP000298652">
    <property type="component" value="Chromosome 2"/>
</dbReference>
<accession>A0A4U6W050</accession>
<evidence type="ECO:0000313" key="3">
    <source>
        <dbReference type="Proteomes" id="UP000298652"/>
    </source>
</evidence>
<keyword evidence="3" id="KW-1185">Reference proteome</keyword>
<keyword evidence="1" id="KW-0732">Signal</keyword>
<name>A0A4U6W050_SETVI</name>
<dbReference type="OMA" id="HANIMRY"/>
<evidence type="ECO:0000256" key="1">
    <source>
        <dbReference type="SAM" id="SignalP"/>
    </source>
</evidence>
<protein>
    <recommendedName>
        <fullName evidence="4">DOG1 domain-containing protein</fullName>
    </recommendedName>
</protein>
<sequence>MIAESVLAAAVAVAPSWACSGCEAVANDTRCQATLGQHANIMRYCNRYPAGDGESEFAEEETQREQARASLERYLHYYERWTEHGASMRKARQDLDALEGSGLDELADAIGVPPTELGFLLDAHAQIVEARRVLRWTYAYVYYLQPERDRAKRELCEYLQGEAERSLEVLHLCAERNFVSATRHAAVRFAEFRQKLCNLTLVTRSHFSKLVEGFESGMAEVVS</sequence>
<dbReference type="Gene3D" id="1.20.120.1750">
    <property type="match status" value="1"/>
</dbReference>
<evidence type="ECO:0008006" key="4">
    <source>
        <dbReference type="Google" id="ProtNLM"/>
    </source>
</evidence>
<proteinExistence type="predicted"/>
<reference evidence="2" key="1">
    <citation type="submission" date="2019-03" db="EMBL/GenBank/DDBJ databases">
        <title>WGS assembly of Setaria viridis.</title>
        <authorList>
            <person name="Huang P."/>
            <person name="Jenkins J."/>
            <person name="Grimwood J."/>
            <person name="Barry K."/>
            <person name="Healey A."/>
            <person name="Mamidi S."/>
            <person name="Sreedasyam A."/>
            <person name="Shu S."/>
            <person name="Feldman M."/>
            <person name="Wu J."/>
            <person name="Yu Y."/>
            <person name="Chen C."/>
            <person name="Johnson J."/>
            <person name="Rokhsar D."/>
            <person name="Baxter I."/>
            <person name="Schmutz J."/>
            <person name="Brutnell T."/>
            <person name="Kellogg E."/>
        </authorList>
    </citation>
    <scope>NUCLEOTIDE SEQUENCE [LARGE SCALE GENOMIC DNA]</scope>
</reference>
<evidence type="ECO:0000313" key="2">
    <source>
        <dbReference type="EMBL" id="TKW34613.1"/>
    </source>
</evidence>
<dbReference type="EMBL" id="CM016553">
    <property type="protein sequence ID" value="TKW34613.1"/>
    <property type="molecule type" value="Genomic_DNA"/>
</dbReference>
<dbReference type="Gramene" id="TKW34613">
    <property type="protein sequence ID" value="TKW34613"/>
    <property type="gene ID" value="SEVIR_2G316900v2"/>
</dbReference>
<feature type="signal peptide" evidence="1">
    <location>
        <begin position="1"/>
        <end position="18"/>
    </location>
</feature>
<feature type="chain" id="PRO_5020814450" description="DOG1 domain-containing protein" evidence="1">
    <location>
        <begin position="19"/>
        <end position="223"/>
    </location>
</feature>